<dbReference type="PATRIC" id="fig|992024.3.peg.61"/>
<accession>J0IZN9</accession>
<comment type="caution">
    <text evidence="1">The sequence shown here is derived from an EMBL/GenBank/DDBJ whole genome shotgun (WGS) entry which is preliminary data.</text>
</comment>
<protein>
    <submittedName>
        <fullName evidence="1">Uncharacterized protein</fullName>
    </submittedName>
</protein>
<gene>
    <name evidence="1" type="ORF">HPNQ4200_0062</name>
</gene>
<organism evidence="1 2">
    <name type="scientific">Helicobacter pylori NQ4200</name>
    <dbReference type="NCBI Taxonomy" id="992024"/>
    <lineage>
        <taxon>Bacteria</taxon>
        <taxon>Pseudomonadati</taxon>
        <taxon>Campylobacterota</taxon>
        <taxon>Epsilonproteobacteria</taxon>
        <taxon>Campylobacterales</taxon>
        <taxon>Helicobacteraceae</taxon>
        <taxon>Helicobacter</taxon>
    </lineage>
</organism>
<reference evidence="1 2" key="1">
    <citation type="journal article" date="2013" name="Pathog. Dis.">
        <title>Genome sequences of 65 Helicobacter pylori strains isolated from asymptomatic individuals and patients with gastric cancer, peptic ulcer disease, or gastritis.</title>
        <authorList>
            <person name="Blanchard T.G."/>
            <person name="Czinn S.J."/>
            <person name="Correa P."/>
            <person name="Nakazawa T."/>
            <person name="Keelan M."/>
            <person name="Morningstar L."/>
            <person name="Santana-Cruz I."/>
            <person name="Maroo A."/>
            <person name="McCracken C."/>
            <person name="Shefchek K."/>
            <person name="Daugherty S."/>
            <person name="Song Y."/>
            <person name="Fraser C.M."/>
            <person name="Fricke W.F."/>
        </authorList>
    </citation>
    <scope>NUCLEOTIDE SEQUENCE [LARGE SCALE GENOMIC DNA]</scope>
    <source>
        <strain evidence="1 2">NQ4200</strain>
    </source>
</reference>
<name>J0IZN9_HELPX</name>
<dbReference type="Proteomes" id="UP000003358">
    <property type="component" value="Unassembled WGS sequence"/>
</dbReference>
<proteinExistence type="predicted"/>
<dbReference type="AlphaFoldDB" id="J0IZN9"/>
<evidence type="ECO:0000313" key="2">
    <source>
        <dbReference type="Proteomes" id="UP000003358"/>
    </source>
</evidence>
<evidence type="ECO:0000313" key="1">
    <source>
        <dbReference type="EMBL" id="EJB30732.1"/>
    </source>
</evidence>
<sequence>MGRVWLSLCVSIIGILQSLSVQSAFNLLRIIPLKGVTPNASYHRCECMGIL</sequence>
<dbReference type="EMBL" id="AKNS01000002">
    <property type="protein sequence ID" value="EJB30732.1"/>
    <property type="molecule type" value="Genomic_DNA"/>
</dbReference>